<feature type="transmembrane region" description="Helical" evidence="4">
    <location>
        <begin position="80"/>
        <end position="99"/>
    </location>
</feature>
<dbReference type="Proteomes" id="UP000198281">
    <property type="component" value="Unassembled WGS sequence"/>
</dbReference>
<reference evidence="7" key="1">
    <citation type="submission" date="2017-06" db="EMBL/GenBank/DDBJ databases">
        <authorList>
            <person name="Varghese N."/>
            <person name="Submissions S."/>
        </authorList>
    </citation>
    <scope>NUCLEOTIDE SEQUENCE [LARGE SCALE GENOMIC DNA]</scope>
    <source>
        <strain evidence="7">LNB2</strain>
    </source>
</reference>
<feature type="transmembrane region" description="Helical" evidence="4">
    <location>
        <begin position="166"/>
        <end position="187"/>
    </location>
</feature>
<feature type="domain" description="Major facilitator superfamily (MFS) profile" evidence="5">
    <location>
        <begin position="14"/>
        <end position="407"/>
    </location>
</feature>
<feature type="transmembrane region" description="Helical" evidence="4">
    <location>
        <begin position="380"/>
        <end position="403"/>
    </location>
</feature>
<protein>
    <submittedName>
        <fullName evidence="6">Major Facilitator Superfamily protein</fullName>
    </submittedName>
</protein>
<evidence type="ECO:0000256" key="2">
    <source>
        <dbReference type="ARBA" id="ARBA00022989"/>
    </source>
</evidence>
<dbReference type="AlphaFoldDB" id="A0A239HD01"/>
<feature type="transmembrane region" description="Helical" evidence="4">
    <location>
        <begin position="261"/>
        <end position="283"/>
    </location>
</feature>
<feature type="transmembrane region" description="Helical" evidence="4">
    <location>
        <begin position="314"/>
        <end position="337"/>
    </location>
</feature>
<evidence type="ECO:0000313" key="7">
    <source>
        <dbReference type="Proteomes" id="UP000198281"/>
    </source>
</evidence>
<dbReference type="InterPro" id="IPR011701">
    <property type="entry name" value="MFS"/>
</dbReference>
<feature type="transmembrane region" description="Helical" evidence="4">
    <location>
        <begin position="140"/>
        <end position="160"/>
    </location>
</feature>
<dbReference type="PANTHER" id="PTHR11360:SF290">
    <property type="entry name" value="MONOCARBOXYLATE MFS PERMEASE"/>
    <property type="match status" value="1"/>
</dbReference>
<accession>A0A239HD01</accession>
<name>A0A239HD01_9SPHN</name>
<feature type="transmembrane region" description="Helical" evidence="4">
    <location>
        <begin position="105"/>
        <end position="128"/>
    </location>
</feature>
<feature type="transmembrane region" description="Helical" evidence="4">
    <location>
        <begin position="349"/>
        <end position="368"/>
    </location>
</feature>
<feature type="transmembrane region" description="Helical" evidence="4">
    <location>
        <begin position="220"/>
        <end position="241"/>
    </location>
</feature>
<keyword evidence="2 4" id="KW-1133">Transmembrane helix</keyword>
<keyword evidence="7" id="KW-1185">Reference proteome</keyword>
<gene>
    <name evidence="6" type="ORF">SAMN06295912_11653</name>
</gene>
<dbReference type="Gene3D" id="1.20.1250.20">
    <property type="entry name" value="MFS general substrate transporter like domains"/>
    <property type="match status" value="1"/>
</dbReference>
<feature type="transmembrane region" description="Helical" evidence="4">
    <location>
        <begin position="46"/>
        <end position="68"/>
    </location>
</feature>
<evidence type="ECO:0000313" key="6">
    <source>
        <dbReference type="EMBL" id="SNS79240.1"/>
    </source>
</evidence>
<proteinExistence type="predicted"/>
<evidence type="ECO:0000256" key="1">
    <source>
        <dbReference type="ARBA" id="ARBA00022692"/>
    </source>
</evidence>
<dbReference type="Pfam" id="PF07690">
    <property type="entry name" value="MFS_1"/>
    <property type="match status" value="1"/>
</dbReference>
<dbReference type="InterPro" id="IPR036259">
    <property type="entry name" value="MFS_trans_sf"/>
</dbReference>
<keyword evidence="1 4" id="KW-0812">Transmembrane</keyword>
<dbReference type="GO" id="GO:0022857">
    <property type="term" value="F:transmembrane transporter activity"/>
    <property type="evidence" value="ECO:0007669"/>
    <property type="project" value="InterPro"/>
</dbReference>
<dbReference type="InterPro" id="IPR050327">
    <property type="entry name" value="Proton-linked_MCT"/>
</dbReference>
<organism evidence="6 7">
    <name type="scientific">Edaphosphingomonas laterariae</name>
    <dbReference type="NCBI Taxonomy" id="861865"/>
    <lineage>
        <taxon>Bacteria</taxon>
        <taxon>Pseudomonadati</taxon>
        <taxon>Pseudomonadota</taxon>
        <taxon>Alphaproteobacteria</taxon>
        <taxon>Sphingomonadales</taxon>
        <taxon>Rhizorhabdaceae</taxon>
        <taxon>Edaphosphingomonas</taxon>
    </lineage>
</organism>
<evidence type="ECO:0000259" key="5">
    <source>
        <dbReference type="PROSITE" id="PS50850"/>
    </source>
</evidence>
<evidence type="ECO:0000256" key="4">
    <source>
        <dbReference type="SAM" id="Phobius"/>
    </source>
</evidence>
<dbReference type="EMBL" id="FZOS01000016">
    <property type="protein sequence ID" value="SNS79240.1"/>
    <property type="molecule type" value="Genomic_DNA"/>
</dbReference>
<dbReference type="PROSITE" id="PS50850">
    <property type="entry name" value="MFS"/>
    <property type="match status" value="1"/>
</dbReference>
<dbReference type="InterPro" id="IPR020846">
    <property type="entry name" value="MFS_dom"/>
</dbReference>
<dbReference type="RefSeq" id="WP_245842931.1">
    <property type="nucleotide sequence ID" value="NZ_FZOS01000016.1"/>
</dbReference>
<keyword evidence="3 4" id="KW-0472">Membrane</keyword>
<dbReference type="PANTHER" id="PTHR11360">
    <property type="entry name" value="MONOCARBOXYLATE TRANSPORTER"/>
    <property type="match status" value="1"/>
</dbReference>
<evidence type="ECO:0000256" key="3">
    <source>
        <dbReference type="ARBA" id="ARBA00023136"/>
    </source>
</evidence>
<dbReference type="SUPFAM" id="SSF103473">
    <property type="entry name" value="MFS general substrate transporter"/>
    <property type="match status" value="1"/>
</dbReference>
<sequence length="419" mass="43652">MSADGARFLGPRMVALAFIAQSVAIGPTYGAFGPLVGEFERAFGMSRAMVSLPLSLVVLATGLLAPVIGKFVDRVTIRRTMMLGAVLLTLGYGALAMATSGTQVLAIYGLMIGPGVAFLGMLPSATLVTNWYAERQGRMIGIVQMPLMVMLVPLAVAWVLPALGFHRVLLLLAAVHALVLPVLLFVIDRPEKVGQQAFGEDARRTPDAAADATVMPMLQLLAMPAFLLIVLGSALAVGAGVTKSVHLVPLVTERGWSLEQAALLASISGGTGIAGSLLFGWLADRWGGGGALIANCVIQGIVWMILILPVGFGVLVFDAVVIGMCGGGFIAAKAVLVNHLFGRRSFAQVMGLSGILTVPFLFGMSPLAGWLRDWTGNYGLAVATHIAGFAVATLCFAAAALLVRRNHRRPMAGAVAEGA</sequence>
<feature type="transmembrane region" description="Helical" evidence="4">
    <location>
        <begin position="290"/>
        <end position="308"/>
    </location>
</feature>